<name>A0A382FPX2_9ZZZZ</name>
<keyword evidence="3" id="KW-0378">Hydrolase</keyword>
<dbReference type="InterPro" id="IPR050738">
    <property type="entry name" value="Sulfatase"/>
</dbReference>
<feature type="non-terminal residue" evidence="6">
    <location>
        <position position="304"/>
    </location>
</feature>
<gene>
    <name evidence="6" type="ORF">METZ01_LOCUS218030</name>
</gene>
<dbReference type="SUPFAM" id="SSF53649">
    <property type="entry name" value="Alkaline phosphatase-like"/>
    <property type="match status" value="1"/>
</dbReference>
<dbReference type="Gene3D" id="3.40.720.10">
    <property type="entry name" value="Alkaline Phosphatase, subunit A"/>
    <property type="match status" value="1"/>
</dbReference>
<evidence type="ECO:0000313" key="6">
    <source>
        <dbReference type="EMBL" id="SVB65176.1"/>
    </source>
</evidence>
<accession>A0A382FPX2</accession>
<dbReference type="GO" id="GO:0046872">
    <property type="term" value="F:metal ion binding"/>
    <property type="evidence" value="ECO:0007669"/>
    <property type="project" value="UniProtKB-KW"/>
</dbReference>
<feature type="domain" description="Sulfatase N-terminal" evidence="5">
    <location>
        <begin position="22"/>
        <end position="268"/>
    </location>
</feature>
<organism evidence="6">
    <name type="scientific">marine metagenome</name>
    <dbReference type="NCBI Taxonomy" id="408172"/>
    <lineage>
        <taxon>unclassified sequences</taxon>
        <taxon>metagenomes</taxon>
        <taxon>ecological metagenomes</taxon>
    </lineage>
</organism>
<comment type="similarity">
    <text evidence="1">Belongs to the sulfatase family.</text>
</comment>
<evidence type="ECO:0000259" key="5">
    <source>
        <dbReference type="Pfam" id="PF00884"/>
    </source>
</evidence>
<evidence type="ECO:0000256" key="1">
    <source>
        <dbReference type="ARBA" id="ARBA00008779"/>
    </source>
</evidence>
<dbReference type="EMBL" id="UINC01051251">
    <property type="protein sequence ID" value="SVB65176.1"/>
    <property type="molecule type" value="Genomic_DNA"/>
</dbReference>
<evidence type="ECO:0000256" key="4">
    <source>
        <dbReference type="ARBA" id="ARBA00022837"/>
    </source>
</evidence>
<keyword evidence="4" id="KW-0106">Calcium</keyword>
<dbReference type="PANTHER" id="PTHR42693">
    <property type="entry name" value="ARYLSULFATASE FAMILY MEMBER"/>
    <property type="match status" value="1"/>
</dbReference>
<reference evidence="6" key="1">
    <citation type="submission" date="2018-05" db="EMBL/GenBank/DDBJ databases">
        <authorList>
            <person name="Lanie J.A."/>
            <person name="Ng W.-L."/>
            <person name="Kazmierczak K.M."/>
            <person name="Andrzejewski T.M."/>
            <person name="Davidsen T.M."/>
            <person name="Wayne K.J."/>
            <person name="Tettelin H."/>
            <person name="Glass J.I."/>
            <person name="Rusch D."/>
            <person name="Podicherti R."/>
            <person name="Tsui H.-C.T."/>
            <person name="Winkler M.E."/>
        </authorList>
    </citation>
    <scope>NUCLEOTIDE SEQUENCE</scope>
</reference>
<keyword evidence="2" id="KW-0479">Metal-binding</keyword>
<proteinExistence type="inferred from homology"/>
<protein>
    <recommendedName>
        <fullName evidence="5">Sulfatase N-terminal domain-containing protein</fullName>
    </recommendedName>
</protein>
<dbReference type="PANTHER" id="PTHR42693:SF33">
    <property type="entry name" value="ARYLSULFATASE"/>
    <property type="match status" value="1"/>
</dbReference>
<dbReference type="Pfam" id="PF00884">
    <property type="entry name" value="Sulfatase"/>
    <property type="match status" value="1"/>
</dbReference>
<evidence type="ECO:0000256" key="3">
    <source>
        <dbReference type="ARBA" id="ARBA00022801"/>
    </source>
</evidence>
<dbReference type="GO" id="GO:0004065">
    <property type="term" value="F:arylsulfatase activity"/>
    <property type="evidence" value="ECO:0007669"/>
    <property type="project" value="TreeGrafter"/>
</dbReference>
<dbReference type="PROSITE" id="PS00149">
    <property type="entry name" value="SULFATASE_2"/>
    <property type="match status" value="1"/>
</dbReference>
<dbReference type="AlphaFoldDB" id="A0A382FPX2"/>
<dbReference type="InterPro" id="IPR024607">
    <property type="entry name" value="Sulfatase_CS"/>
</dbReference>
<dbReference type="InterPro" id="IPR000917">
    <property type="entry name" value="Sulfatase_N"/>
</dbReference>
<sequence length="304" mass="34279">MITGEYAHTRKVPGIEYRMSPAERTVADEFNEAGYETIYVGKWHLDGGHGRMGSAVQCGRTKVLPTHQGRWEKWFGFELRNGPFDTYYFEDDDPEPRPVPGYQTDGLCNIAMQYLGEGRDASRPFCTVISVEPPHDPFEAPETLQAAWEAREISLPDNFTPADTEQRKQFILARKRYYAMVENVDWNVGRITTFLKEKHLEDNTVVMFLSDHGELNGSHGLRGKQWPFEESVGIPLIVYDPNAQNSGASLDDPVATEDLFPTTLGLAGLTPRNELPGTDLTDLIHGRCSRLPREGVMLEFVAEL</sequence>
<dbReference type="InterPro" id="IPR017850">
    <property type="entry name" value="Alkaline_phosphatase_core_sf"/>
</dbReference>
<evidence type="ECO:0000256" key="2">
    <source>
        <dbReference type="ARBA" id="ARBA00022723"/>
    </source>
</evidence>